<evidence type="ECO:0000313" key="1">
    <source>
        <dbReference type="EMBL" id="AIZ17085.1"/>
    </source>
</evidence>
<dbReference type="KEGG" id="bpsp:AH67_07020"/>
<organism evidence="1 2">
    <name type="scientific">Bifidobacterium pseudolongum PV8-2</name>
    <dbReference type="NCBI Taxonomy" id="1447715"/>
    <lineage>
        <taxon>Bacteria</taxon>
        <taxon>Bacillati</taxon>
        <taxon>Actinomycetota</taxon>
        <taxon>Actinomycetes</taxon>
        <taxon>Bifidobacteriales</taxon>
        <taxon>Bifidobacteriaceae</taxon>
        <taxon>Bifidobacterium</taxon>
    </lineage>
</organism>
<dbReference type="HOGENOM" id="CLU_2631066_0_0_11"/>
<dbReference type="EMBL" id="CP007457">
    <property type="protein sequence ID" value="AIZ17085.1"/>
    <property type="molecule type" value="Genomic_DNA"/>
</dbReference>
<evidence type="ECO:0000313" key="2">
    <source>
        <dbReference type="Proteomes" id="UP000030636"/>
    </source>
</evidence>
<accession>A0A0A7ICY6</accession>
<proteinExistence type="predicted"/>
<dbReference type="RefSeq" id="WP_039172307.1">
    <property type="nucleotide sequence ID" value="NZ_CP007457.1"/>
</dbReference>
<gene>
    <name evidence="1" type="ORF">AH67_07020</name>
</gene>
<dbReference type="AlphaFoldDB" id="A0A0A7ICY6"/>
<dbReference type="OrthoDB" id="3234261at2"/>
<keyword evidence="2" id="KW-1185">Reference proteome</keyword>
<name>A0A0A7ICY6_9BIFI</name>
<reference evidence="1 2" key="1">
    <citation type="journal article" date="2015" name="Genome Announc.">
        <title>Bifidobacterium pseudolongum Strain PV8-2, Isolated from a Stool Sample of an Anemic Kenyan Infant.</title>
        <authorList>
            <person name="Vazquez-Gutierrez P."/>
            <person name="Lacroix C."/>
            <person name="Chassard C."/>
            <person name="Klumpp J."/>
            <person name="Stevens M.J."/>
            <person name="Jans C."/>
        </authorList>
    </citation>
    <scope>NUCLEOTIDE SEQUENCE [LARGE SCALE GENOMIC DNA]</scope>
    <source>
        <strain evidence="1 2">PV8-2</strain>
    </source>
</reference>
<sequence>MSIKATERSHKFTFMPSQLQPVTDEQELAAIYRRTGVYPYPKAKQEWITQEVKRLQESDEDFDTEQLAKQYDSLKADGKL</sequence>
<dbReference type="Proteomes" id="UP000030636">
    <property type="component" value="Chromosome"/>
</dbReference>
<protein>
    <submittedName>
        <fullName evidence="1">Uncharacterized protein</fullName>
    </submittedName>
</protein>